<dbReference type="OrthoDB" id="191139at2759"/>
<accession>A0A8K0KXP0</accession>
<organism evidence="1 2">
    <name type="scientific">Elsinoe batatas</name>
    <dbReference type="NCBI Taxonomy" id="2601811"/>
    <lineage>
        <taxon>Eukaryota</taxon>
        <taxon>Fungi</taxon>
        <taxon>Dikarya</taxon>
        <taxon>Ascomycota</taxon>
        <taxon>Pezizomycotina</taxon>
        <taxon>Dothideomycetes</taxon>
        <taxon>Dothideomycetidae</taxon>
        <taxon>Myriangiales</taxon>
        <taxon>Elsinoaceae</taxon>
        <taxon>Elsinoe</taxon>
    </lineage>
</organism>
<evidence type="ECO:0000313" key="1">
    <source>
        <dbReference type="EMBL" id="KAG8625894.1"/>
    </source>
</evidence>
<gene>
    <name evidence="1" type="ORF">KVT40_006295</name>
</gene>
<dbReference type="Proteomes" id="UP000809789">
    <property type="component" value="Unassembled WGS sequence"/>
</dbReference>
<sequence length="63" mass="6740">MASRKEFNGNTNGSEVAAAFADRIKGRTIPRGLEGDRVYLYKLGQSRSGHVDNPGCITRSGVG</sequence>
<comment type="caution">
    <text evidence="1">The sequence shown here is derived from an EMBL/GenBank/DDBJ whole genome shotgun (WGS) entry which is preliminary data.</text>
</comment>
<evidence type="ECO:0000313" key="2">
    <source>
        <dbReference type="Proteomes" id="UP000809789"/>
    </source>
</evidence>
<protein>
    <submittedName>
        <fullName evidence="1">Uncharacterized protein</fullName>
    </submittedName>
</protein>
<dbReference type="EMBL" id="JAESVG020000007">
    <property type="protein sequence ID" value="KAG8625894.1"/>
    <property type="molecule type" value="Genomic_DNA"/>
</dbReference>
<keyword evidence="2" id="KW-1185">Reference proteome</keyword>
<name>A0A8K0KXP0_9PEZI</name>
<reference evidence="1" key="1">
    <citation type="submission" date="2021-07" db="EMBL/GenBank/DDBJ databases">
        <title>Elsinoe batatas strain:CRI-CJ2 Genome sequencing and assembly.</title>
        <authorList>
            <person name="Huang L."/>
        </authorList>
    </citation>
    <scope>NUCLEOTIDE SEQUENCE</scope>
    <source>
        <strain evidence="1">CRI-CJ2</strain>
    </source>
</reference>
<dbReference type="AlphaFoldDB" id="A0A8K0KXP0"/>
<proteinExistence type="predicted"/>